<dbReference type="EMBL" id="ADCP02000001">
    <property type="protein sequence ID" value="EFV44663.1"/>
    <property type="molecule type" value="Genomic_DNA"/>
</dbReference>
<proteinExistence type="predicted"/>
<evidence type="ECO:0008006" key="3">
    <source>
        <dbReference type="Google" id="ProtNLM"/>
    </source>
</evidence>
<gene>
    <name evidence="1" type="ORF">HMPREF0179_01564</name>
</gene>
<reference evidence="1 2" key="2">
    <citation type="submission" date="2013-04" db="EMBL/GenBank/DDBJ databases">
        <title>The Genome Sequence of Bilophila wadsworthia 3_1_6.</title>
        <authorList>
            <consortium name="The Broad Institute Genomics Platform"/>
            <person name="Earl A."/>
            <person name="Ward D."/>
            <person name="Feldgarden M."/>
            <person name="Gevers D."/>
            <person name="Sibley C."/>
            <person name="Strauss J."/>
            <person name="Allen-Vercoe E."/>
            <person name="Walker B."/>
            <person name="Young S."/>
            <person name="Zeng Q."/>
            <person name="Gargeya S."/>
            <person name="Fitzgerald M."/>
            <person name="Haas B."/>
            <person name="Abouelleil A."/>
            <person name="Allen A.W."/>
            <person name="Alvarado L."/>
            <person name="Arachchi H.M."/>
            <person name="Berlin A.M."/>
            <person name="Chapman S.B."/>
            <person name="Gainer-Dewar J."/>
            <person name="Goldberg J."/>
            <person name="Griggs A."/>
            <person name="Gujja S."/>
            <person name="Hansen M."/>
            <person name="Howarth C."/>
            <person name="Imamovic A."/>
            <person name="Ireland A."/>
            <person name="Larimer J."/>
            <person name="McCowan C."/>
            <person name="Murphy C."/>
            <person name="Pearson M."/>
            <person name="Poon T.W."/>
            <person name="Priest M."/>
            <person name="Roberts A."/>
            <person name="Saif S."/>
            <person name="Shea T."/>
            <person name="Sisk P."/>
            <person name="Sykes S."/>
            <person name="Wortman J."/>
            <person name="Nusbaum C."/>
            <person name="Birren B."/>
        </authorList>
    </citation>
    <scope>NUCLEOTIDE SEQUENCE [LARGE SCALE GENOMIC DNA]</scope>
    <source>
        <strain evidence="1 2">3_1_6</strain>
    </source>
</reference>
<dbReference type="Pfam" id="PF02924">
    <property type="entry name" value="HDPD"/>
    <property type="match status" value="1"/>
</dbReference>
<comment type="caution">
    <text evidence="1">The sequence shown here is derived from an EMBL/GenBank/DDBJ whole genome shotgun (WGS) entry which is preliminary data.</text>
</comment>
<name>E5Y5V1_BILW3</name>
<protein>
    <recommendedName>
        <fullName evidence="3">Bacteriophage lambda head decoration protein D</fullName>
    </recommendedName>
</protein>
<evidence type="ECO:0000313" key="1">
    <source>
        <dbReference type="EMBL" id="EFV44663.1"/>
    </source>
</evidence>
<accession>E5Y5V1</accession>
<dbReference type="RefSeq" id="WP_005026885.1">
    <property type="nucleotide sequence ID" value="NZ_KE150238.1"/>
</dbReference>
<dbReference type="GeneID" id="78086684"/>
<organism evidence="1 2">
    <name type="scientific">Bilophila wadsworthia (strain 3_1_6)</name>
    <dbReference type="NCBI Taxonomy" id="563192"/>
    <lineage>
        <taxon>Bacteria</taxon>
        <taxon>Pseudomonadati</taxon>
        <taxon>Thermodesulfobacteriota</taxon>
        <taxon>Desulfovibrionia</taxon>
        <taxon>Desulfovibrionales</taxon>
        <taxon>Desulfovibrionaceae</taxon>
        <taxon>Bilophila</taxon>
    </lineage>
</organism>
<dbReference type="Proteomes" id="UP000006034">
    <property type="component" value="Unassembled WGS sequence"/>
</dbReference>
<keyword evidence="2" id="KW-1185">Reference proteome</keyword>
<evidence type="ECO:0000313" key="2">
    <source>
        <dbReference type="Proteomes" id="UP000006034"/>
    </source>
</evidence>
<dbReference type="InterPro" id="IPR004195">
    <property type="entry name" value="Head_decoration_D"/>
</dbReference>
<dbReference type="AlphaFoldDB" id="E5Y5V1"/>
<dbReference type="STRING" id="563192.HMPREF0179_01564"/>
<dbReference type="HOGENOM" id="CLU_1944543_0_0_7"/>
<sequence>MSKIIVNTEVMGPDFSELVLHELNYEWSREVVTLAASEKELPFGLVLMREAGKYKPLTESTVSEAQKLGGDPIAVLITGLPAGESDQTGTVIRRGAILNGAALKFDASVTTLQAEAKLALSDLGIVIKE</sequence>
<dbReference type="eggNOG" id="ENOG50300CR">
    <property type="taxonomic scope" value="Bacteria"/>
</dbReference>
<reference evidence="1 2" key="1">
    <citation type="submission" date="2010-10" db="EMBL/GenBank/DDBJ databases">
        <authorList>
            <consortium name="The Broad Institute Genome Sequencing Platform"/>
            <person name="Ward D."/>
            <person name="Earl A."/>
            <person name="Feldgarden M."/>
            <person name="Young S.K."/>
            <person name="Gargeya S."/>
            <person name="Zeng Q."/>
            <person name="Alvarado L."/>
            <person name="Berlin A."/>
            <person name="Bochicchio J."/>
            <person name="Chapman S.B."/>
            <person name="Chen Z."/>
            <person name="Freedman E."/>
            <person name="Gellesch M."/>
            <person name="Goldberg J."/>
            <person name="Griggs A."/>
            <person name="Gujja S."/>
            <person name="Heilman E."/>
            <person name="Heiman D."/>
            <person name="Howarth C."/>
            <person name="Mehta T."/>
            <person name="Neiman D."/>
            <person name="Pearson M."/>
            <person name="Roberts A."/>
            <person name="Saif S."/>
            <person name="Shea T."/>
            <person name="Shenoy N."/>
            <person name="Sisk P."/>
            <person name="Stolte C."/>
            <person name="Sykes S."/>
            <person name="White J."/>
            <person name="Yandava C."/>
            <person name="Allen-Vercoe E."/>
            <person name="Sibley C."/>
            <person name="Ambrose C.E."/>
            <person name="Strauss J."/>
            <person name="Daigneault M."/>
            <person name="Haas B."/>
            <person name="Nusbaum C."/>
            <person name="Birren B."/>
        </authorList>
    </citation>
    <scope>NUCLEOTIDE SEQUENCE [LARGE SCALE GENOMIC DNA]</scope>
    <source>
        <strain evidence="1 2">3_1_6</strain>
    </source>
</reference>